<keyword evidence="10" id="KW-1185">Reference proteome</keyword>
<evidence type="ECO:0000256" key="7">
    <source>
        <dbReference type="SAM" id="MobiDB-lite"/>
    </source>
</evidence>
<evidence type="ECO:0000256" key="6">
    <source>
        <dbReference type="RuleBase" id="RU000394"/>
    </source>
</evidence>
<keyword evidence="3 5" id="KW-0067">ATP-binding</keyword>
<dbReference type="GO" id="GO:0005875">
    <property type="term" value="C:microtubule associated complex"/>
    <property type="evidence" value="ECO:0007669"/>
    <property type="project" value="TreeGrafter"/>
</dbReference>
<dbReference type="SMART" id="SM00129">
    <property type="entry name" value="KISc"/>
    <property type="match status" value="1"/>
</dbReference>
<feature type="compositionally biased region" description="Basic and acidic residues" evidence="7">
    <location>
        <begin position="10"/>
        <end position="19"/>
    </location>
</feature>
<dbReference type="STRING" id="109895.A0A507ECK0"/>
<evidence type="ECO:0000256" key="5">
    <source>
        <dbReference type="PROSITE-ProRule" id="PRU00283"/>
    </source>
</evidence>
<dbReference type="Gene3D" id="3.40.850.10">
    <property type="entry name" value="Kinesin motor domain"/>
    <property type="match status" value="1"/>
</dbReference>
<evidence type="ECO:0000256" key="2">
    <source>
        <dbReference type="ARBA" id="ARBA00022741"/>
    </source>
</evidence>
<dbReference type="InterPro" id="IPR036961">
    <property type="entry name" value="Kinesin_motor_dom_sf"/>
</dbReference>
<accession>A0A507ECK0</accession>
<comment type="similarity">
    <text evidence="5 6">Belongs to the TRAFAC class myosin-kinesin ATPase superfamily. Kinesin family.</text>
</comment>
<feature type="region of interest" description="Disordered" evidence="7">
    <location>
        <begin position="1"/>
        <end position="23"/>
    </location>
</feature>
<comment type="caution">
    <text evidence="9">The sequence shown here is derived from an EMBL/GenBank/DDBJ whole genome shotgun (WGS) entry which is preliminary data.</text>
</comment>
<gene>
    <name evidence="9" type="ORF">PhCBS80983_g01397</name>
</gene>
<dbReference type="GO" id="GO:0007052">
    <property type="term" value="P:mitotic spindle organization"/>
    <property type="evidence" value="ECO:0007669"/>
    <property type="project" value="TreeGrafter"/>
</dbReference>
<dbReference type="PANTHER" id="PTHR47969:SF9">
    <property type="entry name" value="KINESIN-LIKE PROTEIN"/>
    <property type="match status" value="1"/>
</dbReference>
<keyword evidence="1 6" id="KW-0493">Microtubule</keyword>
<feature type="region of interest" description="Disordered" evidence="7">
    <location>
        <begin position="370"/>
        <end position="402"/>
    </location>
</feature>
<keyword evidence="4 5" id="KW-0505">Motor protein</keyword>
<keyword evidence="2 5" id="KW-0547">Nucleotide-binding</keyword>
<dbReference type="Gene3D" id="1.10.150.280">
    <property type="entry name" value="AF1531-like domain"/>
    <property type="match status" value="1"/>
</dbReference>
<sequence length="513" mass="56839">MEPGRISDPCSRRKTEGSSRGKQQTLKVLVRVRPTNSATSEIAATVESDKVTIPKPFHDNATKAYSFDRVFGSQATQADVFSEVEVLLNDVFEGRNATVFAYGQTGSGKTHTMNAYSMGGSANNPTITLSRKDAGITYRAVDWIFEHIERYSINATVYASFLEIYNDEVYDLLPRSASAGELRKLKVMTAGRKVTIQGLSEAPVTDPAAFEKLFAVALRQRSTAGTKLNVSSSRSHFMVQMTVHIVGTQRELTSKLSLIDLAGSEDNRYTGNEGERFEESRHINASLFAIRSVVSALKENKSQIPYRNSKITQLLCDSLGGTASSLAVVCCAPELENLHPTHNSLEFAKDCCFIKNCVEINEVRRKPRISDNSDKSKILGPPLRKEKEAASKANKENEGMDQRKVTMKDVEKLFRPVVESLLAERERELQAAQAMQEVAQQSLVDNILRVMNNAGPKELKALKLIGPQRATKILKAREEKPFESAQDLLRIGFSADLLGTILQVNFQVPINFL</sequence>
<dbReference type="InterPro" id="IPR027640">
    <property type="entry name" value="Kinesin-like_fam"/>
</dbReference>
<dbReference type="PRINTS" id="PR00380">
    <property type="entry name" value="KINESINHEAVY"/>
</dbReference>
<feature type="binding site" evidence="5">
    <location>
        <begin position="103"/>
        <end position="110"/>
    </location>
    <ligand>
        <name>ATP</name>
        <dbReference type="ChEBI" id="CHEBI:30616"/>
    </ligand>
</feature>
<dbReference type="InterPro" id="IPR027417">
    <property type="entry name" value="P-loop_NTPase"/>
</dbReference>
<dbReference type="InterPro" id="IPR001752">
    <property type="entry name" value="Kinesin_motor_dom"/>
</dbReference>
<proteinExistence type="inferred from homology"/>
<protein>
    <recommendedName>
        <fullName evidence="6">Kinesin-like protein</fullName>
    </recommendedName>
</protein>
<dbReference type="GO" id="GO:0005524">
    <property type="term" value="F:ATP binding"/>
    <property type="evidence" value="ECO:0007669"/>
    <property type="project" value="UniProtKB-UniRule"/>
</dbReference>
<dbReference type="CDD" id="cd00106">
    <property type="entry name" value="KISc"/>
    <property type="match status" value="1"/>
</dbReference>
<evidence type="ECO:0000256" key="4">
    <source>
        <dbReference type="ARBA" id="ARBA00023175"/>
    </source>
</evidence>
<dbReference type="GO" id="GO:0007018">
    <property type="term" value="P:microtubule-based movement"/>
    <property type="evidence" value="ECO:0007669"/>
    <property type="project" value="InterPro"/>
</dbReference>
<name>A0A507ECK0_9FUNG</name>
<dbReference type="SUPFAM" id="SSF47781">
    <property type="entry name" value="RuvA domain 2-like"/>
    <property type="match status" value="1"/>
</dbReference>
<evidence type="ECO:0000256" key="3">
    <source>
        <dbReference type="ARBA" id="ARBA00022840"/>
    </source>
</evidence>
<dbReference type="PROSITE" id="PS00411">
    <property type="entry name" value="KINESIN_MOTOR_1"/>
    <property type="match status" value="1"/>
</dbReference>
<dbReference type="InterPro" id="IPR010994">
    <property type="entry name" value="RuvA_2-like"/>
</dbReference>
<dbReference type="AlphaFoldDB" id="A0A507ECK0"/>
<dbReference type="InterPro" id="IPR019821">
    <property type="entry name" value="Kinesin_motor_CS"/>
</dbReference>
<dbReference type="Pfam" id="PF00225">
    <property type="entry name" value="Kinesin"/>
    <property type="match status" value="1"/>
</dbReference>
<evidence type="ECO:0000259" key="8">
    <source>
        <dbReference type="PROSITE" id="PS50067"/>
    </source>
</evidence>
<dbReference type="PANTHER" id="PTHR47969">
    <property type="entry name" value="CHROMOSOME-ASSOCIATED KINESIN KIF4A-RELATED"/>
    <property type="match status" value="1"/>
</dbReference>
<dbReference type="GO" id="GO:0003777">
    <property type="term" value="F:microtubule motor activity"/>
    <property type="evidence" value="ECO:0007669"/>
    <property type="project" value="InterPro"/>
</dbReference>
<dbReference type="EMBL" id="QEAQ01000010">
    <property type="protein sequence ID" value="TPX61067.1"/>
    <property type="molecule type" value="Genomic_DNA"/>
</dbReference>
<dbReference type="GO" id="GO:0005874">
    <property type="term" value="C:microtubule"/>
    <property type="evidence" value="ECO:0007669"/>
    <property type="project" value="UniProtKB-KW"/>
</dbReference>
<dbReference type="GO" id="GO:0051231">
    <property type="term" value="P:spindle elongation"/>
    <property type="evidence" value="ECO:0007669"/>
    <property type="project" value="TreeGrafter"/>
</dbReference>
<dbReference type="SUPFAM" id="SSF52540">
    <property type="entry name" value="P-loop containing nucleoside triphosphate hydrolases"/>
    <property type="match status" value="1"/>
</dbReference>
<organism evidence="9 10">
    <name type="scientific">Powellomyces hirtus</name>
    <dbReference type="NCBI Taxonomy" id="109895"/>
    <lineage>
        <taxon>Eukaryota</taxon>
        <taxon>Fungi</taxon>
        <taxon>Fungi incertae sedis</taxon>
        <taxon>Chytridiomycota</taxon>
        <taxon>Chytridiomycota incertae sedis</taxon>
        <taxon>Chytridiomycetes</taxon>
        <taxon>Spizellomycetales</taxon>
        <taxon>Powellomycetaceae</taxon>
        <taxon>Powellomyces</taxon>
    </lineage>
</organism>
<reference evidence="9 10" key="1">
    <citation type="journal article" date="2019" name="Sci. Rep.">
        <title>Comparative genomics of chytrid fungi reveal insights into the obligate biotrophic and pathogenic lifestyle of Synchytrium endobioticum.</title>
        <authorList>
            <person name="van de Vossenberg B.T.L.H."/>
            <person name="Warris S."/>
            <person name="Nguyen H.D.T."/>
            <person name="van Gent-Pelzer M.P.E."/>
            <person name="Joly D.L."/>
            <person name="van de Geest H.C."/>
            <person name="Bonants P.J.M."/>
            <person name="Smith D.S."/>
            <person name="Levesque C.A."/>
            <person name="van der Lee T.A.J."/>
        </authorList>
    </citation>
    <scope>NUCLEOTIDE SEQUENCE [LARGE SCALE GENOMIC DNA]</scope>
    <source>
        <strain evidence="9 10">CBS 809.83</strain>
    </source>
</reference>
<feature type="domain" description="Kinesin motor" evidence="8">
    <location>
        <begin position="25"/>
        <end position="354"/>
    </location>
</feature>
<dbReference type="Proteomes" id="UP000318582">
    <property type="component" value="Unassembled WGS sequence"/>
</dbReference>
<dbReference type="PROSITE" id="PS50067">
    <property type="entry name" value="KINESIN_MOTOR_2"/>
    <property type="match status" value="1"/>
</dbReference>
<evidence type="ECO:0000313" key="10">
    <source>
        <dbReference type="Proteomes" id="UP000318582"/>
    </source>
</evidence>
<dbReference type="GO" id="GO:0008017">
    <property type="term" value="F:microtubule binding"/>
    <property type="evidence" value="ECO:0007669"/>
    <property type="project" value="InterPro"/>
</dbReference>
<evidence type="ECO:0000313" key="9">
    <source>
        <dbReference type="EMBL" id="TPX61067.1"/>
    </source>
</evidence>
<evidence type="ECO:0000256" key="1">
    <source>
        <dbReference type="ARBA" id="ARBA00022701"/>
    </source>
</evidence>